<reference evidence="1 2" key="1">
    <citation type="submission" date="2021-07" db="EMBL/GenBank/DDBJ databases">
        <title>Novel Helicobacter sp. Isolated from a cat.</title>
        <authorList>
            <person name="Rimbara E."/>
            <person name="Suzuki M."/>
        </authorList>
    </citation>
    <scope>NUCLEOTIDE SEQUENCE [LARGE SCALE GENOMIC DNA]</scope>
    <source>
        <strain evidence="2">NHP19-012</strain>
    </source>
</reference>
<keyword evidence="2" id="KW-1185">Reference proteome</keyword>
<dbReference type="Pfam" id="PF02521">
    <property type="entry name" value="HP_OMP_2"/>
    <property type="match status" value="1"/>
</dbReference>
<gene>
    <name evidence="1" type="primary">hofA_2</name>
    <name evidence="1" type="ORF">NHP190012_02940</name>
</gene>
<evidence type="ECO:0000313" key="1">
    <source>
        <dbReference type="EMBL" id="BCZ18652.1"/>
    </source>
</evidence>
<dbReference type="InterPro" id="IPR003678">
    <property type="entry name" value="Put_OMP"/>
</dbReference>
<dbReference type="EMBL" id="AP024819">
    <property type="protein sequence ID" value="BCZ18652.1"/>
    <property type="molecule type" value="Genomic_DNA"/>
</dbReference>
<dbReference type="RefSeq" id="WP_279346970.1">
    <property type="nucleotide sequence ID" value="NZ_AP024819.1"/>
</dbReference>
<name>A0ABN6I6M3_9HELI</name>
<accession>A0ABN6I6M3</accession>
<dbReference type="Proteomes" id="UP000826146">
    <property type="component" value="Chromosome"/>
</dbReference>
<sequence length="453" mass="52357">MIQKVLTFCTLSFSTFATQLHALNYKISGQVGSFSRIGFNNSPINTAKGIYPTGSYVTLVGSLQLGVDLLPKSVKNHKLKAAIGAEIGALTYDSTRVLTDTSGLEKGFLPANYYYMGRWEGYFMDAPWKHSRYETAMHARDFVLHTLYLDYSYKDHFGFKLGRYRSRALFLSGYNQGIQIFLHFGEWTLQWFSSYGRARSNLQYIRDFYAPISYKFADGRHTNYGLHSLSLIYKHKHLTLMPFVWFYPKLYTAPGLQFDFDLVHTHSWTIHTHFYAWFPIYDSYMAHRYFRSALVGTDTASLLIYQHFNIIDHYNFGWGVYKNFGNASACIGWTGLPVPFGTKDNTPYAKAYSNLYNANSLTVFGYVGFKYQNFSWQLLGKVIQSPRDDSKSLMLTLRYDLNKRTHLMFKINGYEVSIHRGYKVGDFSVGYNPKFLANTQDRSYIMTSVGYDF</sequence>
<evidence type="ECO:0000313" key="2">
    <source>
        <dbReference type="Proteomes" id="UP000826146"/>
    </source>
</evidence>
<protein>
    <submittedName>
        <fullName evidence="1">Outer membrane protein HofA</fullName>
    </submittedName>
</protein>
<proteinExistence type="predicted"/>
<organism evidence="1 2">
    <name type="scientific">Helicobacter gastrofelis</name>
    <dbReference type="NCBI Taxonomy" id="2849642"/>
    <lineage>
        <taxon>Bacteria</taxon>
        <taxon>Pseudomonadati</taxon>
        <taxon>Campylobacterota</taxon>
        <taxon>Epsilonproteobacteria</taxon>
        <taxon>Campylobacterales</taxon>
        <taxon>Helicobacteraceae</taxon>
        <taxon>Helicobacter</taxon>
    </lineage>
</organism>